<name>A0AA37VBX7_9BACT</name>
<evidence type="ECO:0000256" key="1">
    <source>
        <dbReference type="SAM" id="MobiDB-lite"/>
    </source>
</evidence>
<protein>
    <recommendedName>
        <fullName evidence="5">DUF3667 domain-containing protein</fullName>
    </recommendedName>
</protein>
<gene>
    <name evidence="3" type="ORF">rosag_35410</name>
</gene>
<accession>A0AA37VBX7</accession>
<feature type="transmembrane region" description="Helical" evidence="2">
    <location>
        <begin position="243"/>
        <end position="263"/>
    </location>
</feature>
<feature type="transmembrane region" description="Helical" evidence="2">
    <location>
        <begin position="299"/>
        <end position="322"/>
    </location>
</feature>
<dbReference type="RefSeq" id="WP_284351476.1">
    <property type="nucleotide sequence ID" value="NZ_BRXS01000005.1"/>
</dbReference>
<evidence type="ECO:0000313" key="4">
    <source>
        <dbReference type="Proteomes" id="UP001161325"/>
    </source>
</evidence>
<keyword evidence="4" id="KW-1185">Reference proteome</keyword>
<feature type="transmembrane region" description="Helical" evidence="2">
    <location>
        <begin position="269"/>
        <end position="287"/>
    </location>
</feature>
<keyword evidence="2" id="KW-1133">Transmembrane helix</keyword>
<reference evidence="3" key="1">
    <citation type="submission" date="2022-08" db="EMBL/GenBank/DDBJ databases">
        <title>Draft genome sequencing of Roseisolibacter agri AW1220.</title>
        <authorList>
            <person name="Tobiishi Y."/>
            <person name="Tonouchi A."/>
        </authorList>
    </citation>
    <scope>NUCLEOTIDE SEQUENCE</scope>
    <source>
        <strain evidence="3">AW1220</strain>
    </source>
</reference>
<feature type="region of interest" description="Disordered" evidence="1">
    <location>
        <begin position="1"/>
        <end position="24"/>
    </location>
</feature>
<dbReference type="AlphaFoldDB" id="A0AA37VBX7"/>
<sequence>MATRSAPPTPELTPHTDAPTEGAPAPRCANCGTPAGDAFCPHCGQEQHDLHRSVRSLFAEALDSLAGWDGKIPTTLWLLVRHPGRLTTEFLAGRRARYLRPLRLYLTLSLVYFVALSFDWRPSGRTLNVQLSSADSIAAVRDSIAEARADSVTDARADSIAAAAVGRAAARRADTTTLERRLEGTFERRAQRFKALPKEERNRRFTTSFFGQLPNMVFALVPVFALLLRVAYRRAPLFYAEHLVHALHLHAFAMVALTVVHFTPGAWSLIPFLAIPAYAWLALRHVYGGSATRTTVKLGLVLGGYTIALVAAVSALAVAIVFSV</sequence>
<evidence type="ECO:0008006" key="5">
    <source>
        <dbReference type="Google" id="ProtNLM"/>
    </source>
</evidence>
<evidence type="ECO:0000313" key="3">
    <source>
        <dbReference type="EMBL" id="GLC27028.1"/>
    </source>
</evidence>
<dbReference type="Pfam" id="PF12412">
    <property type="entry name" value="DUF3667"/>
    <property type="match status" value="1"/>
</dbReference>
<dbReference type="InterPro" id="IPR022134">
    <property type="entry name" value="DUF3667"/>
</dbReference>
<dbReference type="EMBL" id="BRXS01000005">
    <property type="protein sequence ID" value="GLC27028.1"/>
    <property type="molecule type" value="Genomic_DNA"/>
</dbReference>
<comment type="caution">
    <text evidence="3">The sequence shown here is derived from an EMBL/GenBank/DDBJ whole genome shotgun (WGS) entry which is preliminary data.</text>
</comment>
<organism evidence="3 4">
    <name type="scientific">Roseisolibacter agri</name>
    <dbReference type="NCBI Taxonomy" id="2014610"/>
    <lineage>
        <taxon>Bacteria</taxon>
        <taxon>Pseudomonadati</taxon>
        <taxon>Gemmatimonadota</taxon>
        <taxon>Gemmatimonadia</taxon>
        <taxon>Gemmatimonadales</taxon>
        <taxon>Gemmatimonadaceae</taxon>
        <taxon>Roseisolibacter</taxon>
    </lineage>
</organism>
<keyword evidence="2" id="KW-0472">Membrane</keyword>
<proteinExistence type="predicted"/>
<evidence type="ECO:0000256" key="2">
    <source>
        <dbReference type="SAM" id="Phobius"/>
    </source>
</evidence>
<keyword evidence="2" id="KW-0812">Transmembrane</keyword>
<feature type="transmembrane region" description="Helical" evidence="2">
    <location>
        <begin position="213"/>
        <end position="231"/>
    </location>
</feature>
<dbReference type="Proteomes" id="UP001161325">
    <property type="component" value="Unassembled WGS sequence"/>
</dbReference>